<evidence type="ECO:0000256" key="9">
    <source>
        <dbReference type="HAMAP-Rule" id="MF_00161"/>
    </source>
</evidence>
<dbReference type="KEGG" id="slom:PXH66_05285"/>
<dbReference type="HAMAP" id="MF_00161">
    <property type="entry name" value="LspA"/>
    <property type="match status" value="1"/>
</dbReference>
<dbReference type="GO" id="GO:0004190">
    <property type="term" value="F:aspartic-type endopeptidase activity"/>
    <property type="evidence" value="ECO:0007669"/>
    <property type="project" value="UniProtKB-UniRule"/>
</dbReference>
<protein>
    <recommendedName>
        <fullName evidence="9">Lipoprotein signal peptidase</fullName>
        <ecNumber evidence="9">3.4.23.36</ecNumber>
    </recommendedName>
    <alternativeName>
        <fullName evidence="9">Prolipoprotein signal peptidase</fullName>
    </alternativeName>
    <alternativeName>
        <fullName evidence="9">Signal peptidase II</fullName>
        <shortName evidence="9">SPase II</shortName>
    </alternativeName>
</protein>
<keyword evidence="7 9" id="KW-1133">Transmembrane helix</keyword>
<accession>A0AAF0CQM0</accession>
<reference evidence="12" key="1">
    <citation type="submission" date="2023-03" db="EMBL/GenBank/DDBJ databases">
        <title>Lomoglobus Profundus gen. nov., sp. nov., a novel member of the phylum Verrucomicrobia, isolated from deep-marine sediment of South China Sea.</title>
        <authorList>
            <person name="Ahmad T."/>
            <person name="Ishaq S.E."/>
            <person name="Wang F."/>
        </authorList>
    </citation>
    <scope>NUCLEOTIDE SEQUENCE</scope>
    <source>
        <strain evidence="12">LMO-M01</strain>
    </source>
</reference>
<feature type="active site" evidence="9">
    <location>
        <position position="151"/>
    </location>
</feature>
<feature type="transmembrane region" description="Helical" evidence="9">
    <location>
        <begin position="36"/>
        <end position="55"/>
    </location>
</feature>
<evidence type="ECO:0000256" key="1">
    <source>
        <dbReference type="ARBA" id="ARBA00006139"/>
    </source>
</evidence>
<dbReference type="RefSeq" id="WP_330928518.1">
    <property type="nucleotide sequence ID" value="NZ_CP119075.1"/>
</dbReference>
<evidence type="ECO:0000256" key="7">
    <source>
        <dbReference type="ARBA" id="ARBA00022989"/>
    </source>
</evidence>
<proteinExistence type="inferred from homology"/>
<comment type="subcellular location">
    <subcellularLocation>
        <location evidence="9">Cell membrane</location>
        <topology evidence="9">Multi-pass membrane protein</topology>
    </subcellularLocation>
</comment>
<evidence type="ECO:0000256" key="11">
    <source>
        <dbReference type="SAM" id="MobiDB-lite"/>
    </source>
</evidence>
<dbReference type="GO" id="GO:0006508">
    <property type="term" value="P:proteolysis"/>
    <property type="evidence" value="ECO:0007669"/>
    <property type="project" value="UniProtKB-KW"/>
</dbReference>
<sequence>MTSSPRVPAPDPEAVAADTPAPTTLGVGQRLGAYRLLWVLAIVVLVLDQLTKLWIVERMPLGTYGPERGAITIIDGFFYLVHVGNTGAAWSLFTGRSTLLALLAGSTLAAIYFWRRALGLRDRMVQLSFGLLCGGIVGNLIDRVAYGHVVDFLDFHFGSYVYPTFNVADSGICIGVGIYLIHSLRHPPEQESNK</sequence>
<keyword evidence="4 9" id="KW-0812">Transmembrane</keyword>
<dbReference type="GO" id="GO:0005886">
    <property type="term" value="C:plasma membrane"/>
    <property type="evidence" value="ECO:0007669"/>
    <property type="project" value="UniProtKB-SubCell"/>
</dbReference>
<evidence type="ECO:0000256" key="8">
    <source>
        <dbReference type="ARBA" id="ARBA00023136"/>
    </source>
</evidence>
<evidence type="ECO:0000256" key="4">
    <source>
        <dbReference type="ARBA" id="ARBA00022692"/>
    </source>
</evidence>
<dbReference type="PRINTS" id="PR00781">
    <property type="entry name" value="LIPOSIGPTASE"/>
</dbReference>
<dbReference type="AlphaFoldDB" id="A0AAF0CQM0"/>
<evidence type="ECO:0000256" key="2">
    <source>
        <dbReference type="ARBA" id="ARBA00022475"/>
    </source>
</evidence>
<feature type="active site" evidence="9">
    <location>
        <position position="169"/>
    </location>
</feature>
<keyword evidence="6 9" id="KW-0378">Hydrolase</keyword>
<organism evidence="12 13">
    <name type="scientific">Synoicihabitans lomoniglobus</name>
    <dbReference type="NCBI Taxonomy" id="2909285"/>
    <lineage>
        <taxon>Bacteria</taxon>
        <taxon>Pseudomonadati</taxon>
        <taxon>Verrucomicrobiota</taxon>
        <taxon>Opitutia</taxon>
        <taxon>Opitutales</taxon>
        <taxon>Opitutaceae</taxon>
        <taxon>Synoicihabitans</taxon>
    </lineage>
</organism>
<feature type="region of interest" description="Disordered" evidence="11">
    <location>
        <begin position="1"/>
        <end position="20"/>
    </location>
</feature>
<evidence type="ECO:0000256" key="6">
    <source>
        <dbReference type="ARBA" id="ARBA00022801"/>
    </source>
</evidence>
<feature type="transmembrane region" description="Helical" evidence="9">
    <location>
        <begin position="99"/>
        <end position="115"/>
    </location>
</feature>
<dbReference type="Proteomes" id="UP001218638">
    <property type="component" value="Chromosome"/>
</dbReference>
<dbReference type="EC" id="3.4.23.36" evidence="9"/>
<evidence type="ECO:0000313" key="13">
    <source>
        <dbReference type="Proteomes" id="UP001218638"/>
    </source>
</evidence>
<name>A0AAF0CQM0_9BACT</name>
<feature type="transmembrane region" description="Helical" evidence="9">
    <location>
        <begin position="127"/>
        <end position="148"/>
    </location>
</feature>
<keyword evidence="13" id="KW-1185">Reference proteome</keyword>
<comment type="pathway">
    <text evidence="9">Protein modification; lipoprotein biosynthesis (signal peptide cleavage).</text>
</comment>
<feature type="transmembrane region" description="Helical" evidence="9">
    <location>
        <begin position="160"/>
        <end position="181"/>
    </location>
</feature>
<evidence type="ECO:0000256" key="10">
    <source>
        <dbReference type="RuleBase" id="RU004181"/>
    </source>
</evidence>
<keyword evidence="2 9" id="KW-1003">Cell membrane</keyword>
<dbReference type="EMBL" id="CP119075">
    <property type="protein sequence ID" value="WED66259.1"/>
    <property type="molecule type" value="Genomic_DNA"/>
</dbReference>
<dbReference type="InterPro" id="IPR001872">
    <property type="entry name" value="Peptidase_A8"/>
</dbReference>
<comment type="function">
    <text evidence="9">This protein specifically catalyzes the removal of signal peptides from prolipoproteins.</text>
</comment>
<evidence type="ECO:0000256" key="5">
    <source>
        <dbReference type="ARBA" id="ARBA00022750"/>
    </source>
</evidence>
<evidence type="ECO:0000313" key="12">
    <source>
        <dbReference type="EMBL" id="WED66259.1"/>
    </source>
</evidence>
<keyword evidence="5 9" id="KW-0064">Aspartyl protease</keyword>
<keyword evidence="3 9" id="KW-0645">Protease</keyword>
<comment type="catalytic activity">
    <reaction evidence="9">
        <text>Release of signal peptides from bacterial membrane prolipoproteins. Hydrolyzes -Xaa-Yaa-Zaa-|-(S,diacylglyceryl)Cys-, in which Xaa is hydrophobic (preferably Leu), and Yaa (Ala or Ser) and Zaa (Gly or Ala) have small, neutral side chains.</text>
        <dbReference type="EC" id="3.4.23.36"/>
    </reaction>
</comment>
<dbReference type="NCBIfam" id="TIGR00077">
    <property type="entry name" value="lspA"/>
    <property type="match status" value="1"/>
</dbReference>
<dbReference type="PANTHER" id="PTHR33695">
    <property type="entry name" value="LIPOPROTEIN SIGNAL PEPTIDASE"/>
    <property type="match status" value="1"/>
</dbReference>
<gene>
    <name evidence="9 12" type="primary">lspA</name>
    <name evidence="12" type="ORF">PXH66_05285</name>
</gene>
<evidence type="ECO:0000256" key="3">
    <source>
        <dbReference type="ARBA" id="ARBA00022670"/>
    </source>
</evidence>
<keyword evidence="8 9" id="KW-0472">Membrane</keyword>
<dbReference type="PANTHER" id="PTHR33695:SF1">
    <property type="entry name" value="LIPOPROTEIN SIGNAL PEPTIDASE"/>
    <property type="match status" value="1"/>
</dbReference>
<dbReference type="Pfam" id="PF01252">
    <property type="entry name" value="Peptidase_A8"/>
    <property type="match status" value="1"/>
</dbReference>
<comment type="similarity">
    <text evidence="1 9 10">Belongs to the peptidase A8 family.</text>
</comment>